<dbReference type="Pfam" id="PF00170">
    <property type="entry name" value="bZIP_1"/>
    <property type="match status" value="1"/>
</dbReference>
<dbReference type="VEuPathDB" id="FungiDB:YALI1_C24081g"/>
<dbReference type="PROSITE" id="PS50217">
    <property type="entry name" value="BZIP"/>
    <property type="match status" value="1"/>
</dbReference>
<dbReference type="GO" id="GO:0005634">
    <property type="term" value="C:nucleus"/>
    <property type="evidence" value="ECO:0007669"/>
    <property type="project" value="UniProtKB-SubCell"/>
</dbReference>
<dbReference type="InterPro" id="IPR046347">
    <property type="entry name" value="bZIP_sf"/>
</dbReference>
<evidence type="ECO:0000256" key="8">
    <source>
        <dbReference type="SAM" id="MobiDB-lite"/>
    </source>
</evidence>
<comment type="subcellular location">
    <subcellularLocation>
        <location evidence="1">Nucleus</location>
    </subcellularLocation>
</comment>
<dbReference type="CDD" id="cd14687">
    <property type="entry name" value="bZIP_ATF2"/>
    <property type="match status" value="1"/>
</dbReference>
<dbReference type="FunFam" id="1.20.5.170:FF:000053">
    <property type="entry name" value="BZIP transcription factor AtfA"/>
    <property type="match status" value="1"/>
</dbReference>
<dbReference type="GeneID" id="2909301"/>
<dbReference type="PRINTS" id="PR00043">
    <property type="entry name" value="LEUZIPPRJUN"/>
</dbReference>
<feature type="region of interest" description="Disordered" evidence="8">
    <location>
        <begin position="185"/>
        <end position="320"/>
    </location>
</feature>
<dbReference type="RefSeq" id="XP_501922.3">
    <property type="nucleotide sequence ID" value="XM_501922.3"/>
</dbReference>
<keyword evidence="3" id="KW-0805">Transcription regulation</keyword>
<dbReference type="Gene3D" id="1.20.5.170">
    <property type="match status" value="1"/>
</dbReference>
<gene>
    <name evidence="10" type="ORF">YALI1_C24081g</name>
</gene>
<dbReference type="InterPro" id="IPR004827">
    <property type="entry name" value="bZIP"/>
</dbReference>
<dbReference type="KEGG" id="yli:2909301"/>
<accession>A0A1D8NBJ4</accession>
<feature type="region of interest" description="Disordered" evidence="8">
    <location>
        <begin position="1"/>
        <end position="152"/>
    </location>
</feature>
<evidence type="ECO:0000256" key="5">
    <source>
        <dbReference type="ARBA" id="ARBA00023163"/>
    </source>
</evidence>
<evidence type="ECO:0000256" key="1">
    <source>
        <dbReference type="ARBA" id="ARBA00004123"/>
    </source>
</evidence>
<evidence type="ECO:0000259" key="9">
    <source>
        <dbReference type="PROSITE" id="PS50217"/>
    </source>
</evidence>
<keyword evidence="6" id="KW-0539">Nucleus</keyword>
<dbReference type="InterPro" id="IPR002112">
    <property type="entry name" value="Leuzip_Jun"/>
</dbReference>
<dbReference type="SUPFAM" id="SSF57959">
    <property type="entry name" value="Leucine zipper domain"/>
    <property type="match status" value="1"/>
</dbReference>
<protein>
    <recommendedName>
        <fullName evidence="9">BZIP domain-containing protein</fullName>
    </recommendedName>
</protein>
<comment type="similarity">
    <text evidence="2">Belongs to the bZIP family.</text>
</comment>
<dbReference type="VEuPathDB" id="FungiDB:YALI0_C16863g"/>
<evidence type="ECO:0000256" key="4">
    <source>
        <dbReference type="ARBA" id="ARBA00023125"/>
    </source>
</evidence>
<keyword evidence="7" id="KW-0175">Coiled coil</keyword>
<dbReference type="GO" id="GO:0006357">
    <property type="term" value="P:regulation of transcription by RNA polymerase II"/>
    <property type="evidence" value="ECO:0007669"/>
    <property type="project" value="UniProtKB-ARBA"/>
</dbReference>
<evidence type="ECO:0000256" key="3">
    <source>
        <dbReference type="ARBA" id="ARBA00023015"/>
    </source>
</evidence>
<feature type="region of interest" description="Disordered" evidence="8">
    <location>
        <begin position="426"/>
        <end position="447"/>
    </location>
</feature>
<feature type="compositionally biased region" description="Low complexity" evidence="8">
    <location>
        <begin position="227"/>
        <end position="260"/>
    </location>
</feature>
<feature type="compositionally biased region" description="Polar residues" evidence="8">
    <location>
        <begin position="94"/>
        <end position="106"/>
    </location>
</feature>
<dbReference type="eggNOG" id="KOG1414">
    <property type="taxonomic scope" value="Eukaryota"/>
</dbReference>
<evidence type="ECO:0000256" key="7">
    <source>
        <dbReference type="SAM" id="Coils"/>
    </source>
</evidence>
<reference evidence="10 11" key="1">
    <citation type="journal article" date="2016" name="PLoS ONE">
        <title>Sequence Assembly of Yarrowia lipolytica Strain W29/CLIB89 Shows Transposable Element Diversity.</title>
        <authorList>
            <person name="Magnan C."/>
            <person name="Yu J."/>
            <person name="Chang I."/>
            <person name="Jahn E."/>
            <person name="Kanomata Y."/>
            <person name="Wu J."/>
            <person name="Zeller M."/>
            <person name="Oakes M."/>
            <person name="Baldi P."/>
            <person name="Sandmeyer S."/>
        </authorList>
    </citation>
    <scope>NUCLEOTIDE SEQUENCE [LARGE SCALE GENOMIC DNA]</scope>
    <source>
        <strain evidence="11">CLIB89(W29)</strain>
    </source>
</reference>
<dbReference type="InterPro" id="IPR051027">
    <property type="entry name" value="bZIP_transcription_factors"/>
</dbReference>
<dbReference type="Pfam" id="PF11785">
    <property type="entry name" value="Aft1_OSA"/>
    <property type="match status" value="1"/>
</dbReference>
<feature type="coiled-coil region" evidence="7">
    <location>
        <begin position="347"/>
        <end position="381"/>
    </location>
</feature>
<dbReference type="OMA" id="MNDGRNN"/>
<feature type="region of interest" description="Disordered" evidence="8">
    <location>
        <begin position="558"/>
        <end position="579"/>
    </location>
</feature>
<evidence type="ECO:0000313" key="11">
    <source>
        <dbReference type="Proteomes" id="UP000182444"/>
    </source>
</evidence>
<feature type="compositionally biased region" description="Basic and acidic residues" evidence="8">
    <location>
        <begin position="272"/>
        <end position="282"/>
    </location>
</feature>
<dbReference type="EMBL" id="CP017555">
    <property type="protein sequence ID" value="AOW02988.1"/>
    <property type="molecule type" value="Genomic_DNA"/>
</dbReference>
<keyword evidence="4" id="KW-0238">DNA-binding</keyword>
<dbReference type="PANTHER" id="PTHR19304">
    <property type="entry name" value="CYCLIC-AMP RESPONSE ELEMENT BINDING PROTEIN"/>
    <property type="match status" value="1"/>
</dbReference>
<keyword evidence="5" id="KW-0804">Transcription</keyword>
<name>A0A1D8NBJ4_YARLL</name>
<dbReference type="GO" id="GO:0003700">
    <property type="term" value="F:DNA-binding transcription factor activity"/>
    <property type="evidence" value="ECO:0007669"/>
    <property type="project" value="InterPro"/>
</dbReference>
<evidence type="ECO:0000256" key="6">
    <source>
        <dbReference type="ARBA" id="ARBA00023242"/>
    </source>
</evidence>
<dbReference type="SMART" id="SM00338">
    <property type="entry name" value="BRLZ"/>
    <property type="match status" value="1"/>
</dbReference>
<evidence type="ECO:0000256" key="2">
    <source>
        <dbReference type="ARBA" id="ARBA00007163"/>
    </source>
</evidence>
<proteinExistence type="inferred from homology"/>
<feature type="compositionally biased region" description="Basic residues" evidence="8">
    <location>
        <begin position="261"/>
        <end position="271"/>
    </location>
</feature>
<dbReference type="AlphaFoldDB" id="A0A1D8NBJ4"/>
<dbReference type="InterPro" id="IPR020956">
    <property type="entry name" value="TF_Aft1_OSM"/>
</dbReference>
<feature type="domain" description="BZIP" evidence="9">
    <location>
        <begin position="322"/>
        <end position="385"/>
    </location>
</feature>
<feature type="region of interest" description="Disordered" evidence="8">
    <location>
        <begin position="462"/>
        <end position="524"/>
    </location>
</feature>
<sequence length="579" mass="61966">MSKADSTSPTARKTSVSSQDSVGTRKTTFDLEPNPFEQSFAAPDDDKKRHGAPRLSHSRNASMDNNPHKSPKLTPLARVFTPGGNRILPPLSEIAQSGSGTNTPSAGISGFETGPLSPAIFLQKPQNGGTPAGFPGWNAGTPGAQSPGAFSSLVSSLRHRSFAESGIRSGLTPGGQLTPISAAAAVAAQQDGKTTPGGLSALFNLDTPEEQKAKPVPAQTAPAQTVPSQQPPQGAQAAQPPQPSQGVQAAAAAASTAPAAKGKKGGKKREKKDKASPDEPKEPLPPAKKRKKTKTEIKQEEEEAAAMAASETGPDGEPMDEEEKRKCFLERNRVAALKCRQRKKQWLANLEAKVEFYASENDNLNQQIARLRDQVKGLKSIVLDFKNGNGAKIPAATLDEVLNTNIVINNVPAPVPIPQVPTIPQPGVQQVQQMPPQQQVPQQQVPQQQMAQQQMAQQQMAQQQMSQQQVPPQQQVPQQQQQQQMPPQQVPQQMSQQVPQQVPQQQQMPLDGMQNVPQNAHANHHQPMMMGQPIEHGPVGGAQDGTQMMGIAMQAGGMMPPPNPEEGDRQQGIPQPLYM</sequence>
<organism evidence="10 11">
    <name type="scientific">Yarrowia lipolytica</name>
    <name type="common">Candida lipolytica</name>
    <dbReference type="NCBI Taxonomy" id="4952"/>
    <lineage>
        <taxon>Eukaryota</taxon>
        <taxon>Fungi</taxon>
        <taxon>Dikarya</taxon>
        <taxon>Ascomycota</taxon>
        <taxon>Saccharomycotina</taxon>
        <taxon>Dipodascomycetes</taxon>
        <taxon>Dipodascales</taxon>
        <taxon>Dipodascales incertae sedis</taxon>
        <taxon>Yarrowia</taxon>
    </lineage>
</organism>
<feature type="compositionally biased region" description="Polar residues" evidence="8">
    <location>
        <begin position="1"/>
        <end position="26"/>
    </location>
</feature>
<feature type="compositionally biased region" description="Low complexity" evidence="8">
    <location>
        <begin position="462"/>
        <end position="509"/>
    </location>
</feature>
<dbReference type="Proteomes" id="UP000182444">
    <property type="component" value="Chromosome 1C"/>
</dbReference>
<dbReference type="GO" id="GO:0003677">
    <property type="term" value="F:DNA binding"/>
    <property type="evidence" value="ECO:0007669"/>
    <property type="project" value="UniProtKB-KW"/>
</dbReference>
<evidence type="ECO:0000313" key="10">
    <source>
        <dbReference type="EMBL" id="AOW02988.1"/>
    </source>
</evidence>